<comment type="caution">
    <text evidence="2">The sequence shown here is derived from an EMBL/GenBank/DDBJ whole genome shotgun (WGS) entry which is preliminary data.</text>
</comment>
<name>A0A645FKP3_9ZZZZ</name>
<reference evidence="2" key="1">
    <citation type="submission" date="2019-08" db="EMBL/GenBank/DDBJ databases">
        <authorList>
            <person name="Kucharzyk K."/>
            <person name="Murdoch R.W."/>
            <person name="Higgins S."/>
            <person name="Loffler F."/>
        </authorList>
    </citation>
    <scope>NUCLEOTIDE SEQUENCE</scope>
</reference>
<sequence>MKGHYGDIQPRHRQGQKETNNTQQPGKGRIIEVKVIVLIDLKILDKKIGHSQSYRGVVHQNSNAAFQKLAQHNIGPFGAAHGTKRRIRKIMDLLGDIVGIQYPVNIDFVQPP</sequence>
<proteinExistence type="predicted"/>
<evidence type="ECO:0000256" key="1">
    <source>
        <dbReference type="SAM" id="MobiDB-lite"/>
    </source>
</evidence>
<feature type="region of interest" description="Disordered" evidence="1">
    <location>
        <begin position="1"/>
        <end position="26"/>
    </location>
</feature>
<accession>A0A645FKP3</accession>
<evidence type="ECO:0000313" key="2">
    <source>
        <dbReference type="EMBL" id="MPN14978.1"/>
    </source>
</evidence>
<dbReference type="EMBL" id="VSSQ01061683">
    <property type="protein sequence ID" value="MPN14978.1"/>
    <property type="molecule type" value="Genomic_DNA"/>
</dbReference>
<dbReference type="AlphaFoldDB" id="A0A645FKP3"/>
<gene>
    <name evidence="2" type="ORF">SDC9_162307</name>
</gene>
<protein>
    <submittedName>
        <fullName evidence="2">Uncharacterized protein</fullName>
    </submittedName>
</protein>
<organism evidence="2">
    <name type="scientific">bioreactor metagenome</name>
    <dbReference type="NCBI Taxonomy" id="1076179"/>
    <lineage>
        <taxon>unclassified sequences</taxon>
        <taxon>metagenomes</taxon>
        <taxon>ecological metagenomes</taxon>
    </lineage>
</organism>